<dbReference type="InterPro" id="IPR052726">
    <property type="entry name" value="Phage_Baseplate_Hub"/>
</dbReference>
<dbReference type="RefSeq" id="WP_241213621.1">
    <property type="nucleotide sequence ID" value="NZ_BAAADY010000013.1"/>
</dbReference>
<organism evidence="1 2">
    <name type="scientific">Sphingomonas trueperi</name>
    <dbReference type="NCBI Taxonomy" id="53317"/>
    <lineage>
        <taxon>Bacteria</taxon>
        <taxon>Pseudomonadati</taxon>
        <taxon>Pseudomonadota</taxon>
        <taxon>Alphaproteobacteria</taxon>
        <taxon>Sphingomonadales</taxon>
        <taxon>Sphingomonadaceae</taxon>
        <taxon>Sphingomonas</taxon>
    </lineage>
</organism>
<dbReference type="Proteomes" id="UP000531251">
    <property type="component" value="Unassembled WGS sequence"/>
</dbReference>
<sequence>MTPTADFRITLDGKDLSPRIRPRLISLRLTEKRGGDADQLDLVLDDSDGRLALPPEGAVLTVALGWKAGDGVAIGLVDKGRFTVDTVEHSGPPDTVSIRASAADFAGSLTTRREQSWHDTTLGAIVQAIAGRHRLQPRCAPALASIAVHAKAQERESDIALLRRLGREHDAVATIKAGCLIFAPIGAGITATGKPLPGVTIRRRDGDRHSYRVEKREAAGKVVAEWHDRKGAKKQQVTAGSSDGAERKLSRVYASEAEAKRAAAAEARRAGRAPRSLDLTLAFGRADLAPEQPATAQGFKADIDAQRWLISG</sequence>
<protein>
    <recommendedName>
        <fullName evidence="3">Phage protein D</fullName>
    </recommendedName>
</protein>
<dbReference type="AlphaFoldDB" id="A0A7X5XYF2"/>
<dbReference type="EMBL" id="JAATJB010000004">
    <property type="protein sequence ID" value="NJB97285.1"/>
    <property type="molecule type" value="Genomic_DNA"/>
</dbReference>
<evidence type="ECO:0000313" key="2">
    <source>
        <dbReference type="Proteomes" id="UP000531251"/>
    </source>
</evidence>
<proteinExistence type="predicted"/>
<keyword evidence="2" id="KW-1185">Reference proteome</keyword>
<dbReference type="PANTHER" id="PTHR35862:SF1">
    <property type="entry name" value="FELS-2 PROPHAGE PROTEIN"/>
    <property type="match status" value="1"/>
</dbReference>
<name>A0A7X5XYF2_9SPHN</name>
<dbReference type="PANTHER" id="PTHR35862">
    <property type="entry name" value="FELS-2 PROPHAGE PROTEIN"/>
    <property type="match status" value="1"/>
</dbReference>
<evidence type="ECO:0000313" key="1">
    <source>
        <dbReference type="EMBL" id="NJB97285.1"/>
    </source>
</evidence>
<comment type="caution">
    <text evidence="1">The sequence shown here is derived from an EMBL/GenBank/DDBJ whole genome shotgun (WGS) entry which is preliminary data.</text>
</comment>
<dbReference type="Pfam" id="PF05954">
    <property type="entry name" value="Phage_GPD"/>
    <property type="match status" value="1"/>
</dbReference>
<gene>
    <name evidence="1" type="ORF">GGR89_001597</name>
</gene>
<reference evidence="1 2" key="1">
    <citation type="submission" date="2020-03" db="EMBL/GenBank/DDBJ databases">
        <title>Genomic Encyclopedia of Type Strains, Phase IV (KMG-IV): sequencing the most valuable type-strain genomes for metagenomic binning, comparative biology and taxonomic classification.</title>
        <authorList>
            <person name="Goeker M."/>
        </authorList>
    </citation>
    <scope>NUCLEOTIDE SEQUENCE [LARGE SCALE GENOMIC DNA]</scope>
    <source>
        <strain evidence="1 2">DSM 7225</strain>
    </source>
</reference>
<accession>A0A7X5XYF2</accession>
<dbReference type="SUPFAM" id="SSF69279">
    <property type="entry name" value="Phage tail proteins"/>
    <property type="match status" value="1"/>
</dbReference>
<evidence type="ECO:0008006" key="3">
    <source>
        <dbReference type="Google" id="ProtNLM"/>
    </source>
</evidence>